<comment type="caution">
    <text evidence="1">The sequence shown here is derived from an EMBL/GenBank/DDBJ whole genome shotgun (WGS) entry which is preliminary data.</text>
</comment>
<accession>A0A8H7QIX3</accession>
<name>A0A8H7QIX3_9FUNG</name>
<protein>
    <submittedName>
        <fullName evidence="1">Uncharacterized protein</fullName>
    </submittedName>
</protein>
<dbReference type="EMBL" id="JAEPRD010000228">
    <property type="protein sequence ID" value="KAG2193559.1"/>
    <property type="molecule type" value="Genomic_DNA"/>
</dbReference>
<evidence type="ECO:0000313" key="1">
    <source>
        <dbReference type="EMBL" id="KAG2193559.1"/>
    </source>
</evidence>
<dbReference type="Proteomes" id="UP000603453">
    <property type="component" value="Unassembled WGS sequence"/>
</dbReference>
<evidence type="ECO:0000313" key="2">
    <source>
        <dbReference type="Proteomes" id="UP000603453"/>
    </source>
</evidence>
<dbReference type="AlphaFoldDB" id="A0A8H7QIX3"/>
<gene>
    <name evidence="1" type="ORF">INT47_010337</name>
</gene>
<sequence length="133" mass="15046">MTEIVEKFHDLSSNVIVEISIVHINRFNYLLPAIDGYQLAMTLESIKNYLPKVVFVDKPLLRSDNKSHVDLEIGKKSALPPFSNNVNMESTGNQNVVEDQENYMNISASAFAQILFGNDIEDVDEANFEYGFN</sequence>
<proteinExistence type="predicted"/>
<organism evidence="1 2">
    <name type="scientific">Mucor saturninus</name>
    <dbReference type="NCBI Taxonomy" id="64648"/>
    <lineage>
        <taxon>Eukaryota</taxon>
        <taxon>Fungi</taxon>
        <taxon>Fungi incertae sedis</taxon>
        <taxon>Mucoromycota</taxon>
        <taxon>Mucoromycotina</taxon>
        <taxon>Mucoromycetes</taxon>
        <taxon>Mucorales</taxon>
        <taxon>Mucorineae</taxon>
        <taxon>Mucoraceae</taxon>
        <taxon>Mucor</taxon>
    </lineage>
</organism>
<reference evidence="1" key="1">
    <citation type="submission" date="2020-12" db="EMBL/GenBank/DDBJ databases">
        <title>Metabolic potential, ecology and presence of endohyphal bacteria is reflected in genomic diversity of Mucoromycotina.</title>
        <authorList>
            <person name="Muszewska A."/>
            <person name="Okrasinska A."/>
            <person name="Steczkiewicz K."/>
            <person name="Drgas O."/>
            <person name="Orlowska M."/>
            <person name="Perlinska-Lenart U."/>
            <person name="Aleksandrzak-Piekarczyk T."/>
            <person name="Szatraj K."/>
            <person name="Zielenkiewicz U."/>
            <person name="Pilsyk S."/>
            <person name="Malc E."/>
            <person name="Mieczkowski P."/>
            <person name="Kruszewska J.S."/>
            <person name="Biernat P."/>
            <person name="Pawlowska J."/>
        </authorList>
    </citation>
    <scope>NUCLEOTIDE SEQUENCE</scope>
    <source>
        <strain evidence="1">WA0000017839</strain>
    </source>
</reference>
<keyword evidence="2" id="KW-1185">Reference proteome</keyword>